<dbReference type="AlphaFoldDB" id="A0A1T2XJR3"/>
<dbReference type="GO" id="GO:0022857">
    <property type="term" value="F:transmembrane transporter activity"/>
    <property type="evidence" value="ECO:0007669"/>
    <property type="project" value="InterPro"/>
</dbReference>
<evidence type="ECO:0000256" key="5">
    <source>
        <dbReference type="ARBA" id="ARBA00022989"/>
    </source>
</evidence>
<feature type="transmembrane region" description="Helical" evidence="7">
    <location>
        <begin position="20"/>
        <end position="43"/>
    </location>
</feature>
<dbReference type="SUPFAM" id="SSF161098">
    <property type="entry name" value="MetI-like"/>
    <property type="match status" value="1"/>
</dbReference>
<dbReference type="NCBIfam" id="TIGR01726">
    <property type="entry name" value="HEQRo_perm_3TM"/>
    <property type="match status" value="1"/>
</dbReference>
<keyword evidence="3" id="KW-1003">Cell membrane</keyword>
<keyword evidence="2 7" id="KW-0813">Transport</keyword>
<name>A0A1T2XJR3_9BACL</name>
<dbReference type="InterPro" id="IPR035906">
    <property type="entry name" value="MetI-like_sf"/>
</dbReference>
<dbReference type="PANTHER" id="PTHR30614">
    <property type="entry name" value="MEMBRANE COMPONENT OF AMINO ACID ABC TRANSPORTER"/>
    <property type="match status" value="1"/>
</dbReference>
<feature type="domain" description="ABC transmembrane type-1" evidence="8">
    <location>
        <begin position="19"/>
        <end position="220"/>
    </location>
</feature>
<organism evidence="9 10">
    <name type="scientific">Paenibacillus selenitireducens</name>
    <dbReference type="NCBI Taxonomy" id="1324314"/>
    <lineage>
        <taxon>Bacteria</taxon>
        <taxon>Bacillati</taxon>
        <taxon>Bacillota</taxon>
        <taxon>Bacilli</taxon>
        <taxon>Bacillales</taxon>
        <taxon>Paenibacillaceae</taxon>
        <taxon>Paenibacillus</taxon>
    </lineage>
</organism>
<keyword evidence="10" id="KW-1185">Reference proteome</keyword>
<comment type="similarity">
    <text evidence="7">Belongs to the binding-protein-dependent transport system permease family.</text>
</comment>
<keyword evidence="6 7" id="KW-0472">Membrane</keyword>
<dbReference type="OrthoDB" id="9805999at2"/>
<reference evidence="9 10" key="1">
    <citation type="submission" date="2017-01" db="EMBL/GenBank/DDBJ databases">
        <title>Genome analysis of Paenibacillus selenitrireducens ES3-24.</title>
        <authorList>
            <person name="Xu D."/>
            <person name="Yao R."/>
            <person name="Zheng S."/>
        </authorList>
    </citation>
    <scope>NUCLEOTIDE SEQUENCE [LARGE SCALE GENOMIC DNA]</scope>
    <source>
        <strain evidence="9 10">ES3-24</strain>
    </source>
</reference>
<dbReference type="InterPro" id="IPR010065">
    <property type="entry name" value="AA_ABC_transptr_permease_3TM"/>
</dbReference>
<dbReference type="Gene3D" id="1.10.3720.10">
    <property type="entry name" value="MetI-like"/>
    <property type="match status" value="1"/>
</dbReference>
<dbReference type="GO" id="GO:0006865">
    <property type="term" value="P:amino acid transport"/>
    <property type="evidence" value="ECO:0007669"/>
    <property type="project" value="TreeGrafter"/>
</dbReference>
<accession>A0A1T2XJR3</accession>
<evidence type="ECO:0000313" key="10">
    <source>
        <dbReference type="Proteomes" id="UP000190188"/>
    </source>
</evidence>
<keyword evidence="5 7" id="KW-1133">Transmembrane helix</keyword>
<dbReference type="InterPro" id="IPR000515">
    <property type="entry name" value="MetI-like"/>
</dbReference>
<evidence type="ECO:0000256" key="6">
    <source>
        <dbReference type="ARBA" id="ARBA00023136"/>
    </source>
</evidence>
<dbReference type="Proteomes" id="UP000190188">
    <property type="component" value="Unassembled WGS sequence"/>
</dbReference>
<proteinExistence type="inferred from homology"/>
<dbReference type="PROSITE" id="PS50928">
    <property type="entry name" value="ABC_TM1"/>
    <property type="match status" value="1"/>
</dbReference>
<feature type="transmembrane region" description="Helical" evidence="7">
    <location>
        <begin position="98"/>
        <end position="116"/>
    </location>
</feature>
<evidence type="ECO:0000256" key="3">
    <source>
        <dbReference type="ARBA" id="ARBA00022475"/>
    </source>
</evidence>
<evidence type="ECO:0000256" key="2">
    <source>
        <dbReference type="ARBA" id="ARBA00022448"/>
    </source>
</evidence>
<dbReference type="CDD" id="cd06261">
    <property type="entry name" value="TM_PBP2"/>
    <property type="match status" value="1"/>
</dbReference>
<gene>
    <name evidence="9" type="ORF">BVG16_05060</name>
</gene>
<dbReference type="STRING" id="1324314.BVG16_05060"/>
<comment type="subcellular location">
    <subcellularLocation>
        <location evidence="1 7">Cell membrane</location>
        <topology evidence="1 7">Multi-pass membrane protein</topology>
    </subcellularLocation>
</comment>
<feature type="transmembrane region" description="Helical" evidence="7">
    <location>
        <begin position="55"/>
        <end position="78"/>
    </location>
</feature>
<evidence type="ECO:0000313" key="9">
    <source>
        <dbReference type="EMBL" id="OPA80119.1"/>
    </source>
</evidence>
<dbReference type="GO" id="GO:0043190">
    <property type="term" value="C:ATP-binding cassette (ABC) transporter complex"/>
    <property type="evidence" value="ECO:0007669"/>
    <property type="project" value="InterPro"/>
</dbReference>
<keyword evidence="4 7" id="KW-0812">Transmembrane</keyword>
<dbReference type="EMBL" id="MSZX01000002">
    <property type="protein sequence ID" value="OPA80119.1"/>
    <property type="molecule type" value="Genomic_DNA"/>
</dbReference>
<dbReference type="Pfam" id="PF00528">
    <property type="entry name" value="BPD_transp_1"/>
    <property type="match status" value="1"/>
</dbReference>
<feature type="transmembrane region" description="Helical" evidence="7">
    <location>
        <begin position="202"/>
        <end position="223"/>
    </location>
</feature>
<evidence type="ECO:0000256" key="7">
    <source>
        <dbReference type="RuleBase" id="RU363032"/>
    </source>
</evidence>
<protein>
    <submittedName>
        <fullName evidence="9">Cysteine ABC transporter permease</fullName>
    </submittedName>
</protein>
<comment type="caution">
    <text evidence="9">The sequence shown here is derived from an EMBL/GenBank/DDBJ whole genome shotgun (WGS) entry which is preliminary data.</text>
</comment>
<evidence type="ECO:0000259" key="8">
    <source>
        <dbReference type="PROSITE" id="PS50928"/>
    </source>
</evidence>
<evidence type="ECO:0000256" key="1">
    <source>
        <dbReference type="ARBA" id="ARBA00004651"/>
    </source>
</evidence>
<sequence length="236" mass="25994">MQLDISFIMTAFLEILQALPLTLAITFVPLVIGFGIGIGIALIRLYEVRYIHRVAGFYVSFLRGTPLILHIYIVYLGIPMIFDRLSAHFGWGMNSSSIPLIIFIFIAFSLNAGAYMSEIIRSGILAVNKGEIEAAYSIGMTTRQAMWRIVLPQALLISLPNLCNMFIGLLHGSSLAFSISLLEINGKASIVASTNWKFVESYIAAAIIYWGLTLIAEQITGLLEKRLRTFAKGGVA</sequence>
<dbReference type="PANTHER" id="PTHR30614:SF43">
    <property type="entry name" value="L-CYSTINE TRANSPORT SYSTEM PERMEASE PROTEIN TCYM"/>
    <property type="match status" value="1"/>
</dbReference>
<evidence type="ECO:0000256" key="4">
    <source>
        <dbReference type="ARBA" id="ARBA00022692"/>
    </source>
</evidence>
<dbReference type="InterPro" id="IPR043429">
    <property type="entry name" value="ArtM/GltK/GlnP/TcyL/YhdX-like"/>
</dbReference>
<dbReference type="RefSeq" id="WP_078497466.1">
    <property type="nucleotide sequence ID" value="NZ_MSZX01000002.1"/>
</dbReference>